<reference evidence="13" key="1">
    <citation type="submission" date="2024-03" db="EMBL/GenBank/DDBJ databases">
        <title>Chitinophaga horti sp. nov., isolated from garden soil.</title>
        <authorList>
            <person name="Lee D.S."/>
            <person name="Han D.M."/>
            <person name="Baek J.H."/>
            <person name="Choi D.G."/>
            <person name="Jeon J.H."/>
            <person name="Jeon C.O."/>
        </authorList>
    </citation>
    <scope>NUCLEOTIDE SEQUENCE [LARGE SCALE GENOMIC DNA]</scope>
    <source>
        <strain evidence="13">GPA1</strain>
    </source>
</reference>
<evidence type="ECO:0000313" key="12">
    <source>
        <dbReference type="EMBL" id="WZN42362.1"/>
    </source>
</evidence>
<dbReference type="EMBL" id="CP149822">
    <property type="protein sequence ID" value="WZN42362.1"/>
    <property type="molecule type" value="Genomic_DNA"/>
</dbReference>
<dbReference type="InterPro" id="IPR000192">
    <property type="entry name" value="Aminotrans_V_dom"/>
</dbReference>
<name>A0ABZ2YS36_9BACT</name>
<evidence type="ECO:0000256" key="1">
    <source>
        <dbReference type="ARBA" id="ARBA00001933"/>
    </source>
</evidence>
<sequence>MDHTIYLDNAATTRVDETVLAEMLPYLAQNYGNPSSSYSYGRVARIAVENARRSVAYQLGVKAANIFFTSGGTESNNTAIAAAVRDLGCTHIISSPIEHHAVLHSVEFYSQLHGVPYSMVAVSDAGIVDYDDLERQLKEQAAAGRKCLVSLMHANNETGSLLDVKRVGALCQEHGAIFHSDCVQTVGHYPLNLPEMGVHFISGSGHKFHGPKGTGILYIAPGLTVKPFIHGGGQERNMRAGTECVHGIVGFARALELAMEHYKTESEHIASLKAYMKKQLAANIPGVTFNGPEASLYTVLSVCFPKSEESDNLLLRLDMEGICVSGGSACSGPSGGSHVMRALGKNESCTTIRFSFSKYNTTTEIDHVTEVLKIALGLHTAEGKPATSAC</sequence>
<evidence type="ECO:0000256" key="9">
    <source>
        <dbReference type="ARBA" id="ARBA00050776"/>
    </source>
</evidence>
<dbReference type="InterPro" id="IPR016454">
    <property type="entry name" value="Cysteine_dSase"/>
</dbReference>
<dbReference type="Gene3D" id="1.10.260.50">
    <property type="match status" value="1"/>
</dbReference>
<keyword evidence="6" id="KW-0663">Pyridoxal phosphate</keyword>
<evidence type="ECO:0000256" key="3">
    <source>
        <dbReference type="ARBA" id="ARBA00012239"/>
    </source>
</evidence>
<evidence type="ECO:0000256" key="8">
    <source>
        <dbReference type="ARBA" id="ARBA00023014"/>
    </source>
</evidence>
<organism evidence="12 13">
    <name type="scientific">Chitinophaga pollutisoli</name>
    <dbReference type="NCBI Taxonomy" id="3133966"/>
    <lineage>
        <taxon>Bacteria</taxon>
        <taxon>Pseudomonadati</taxon>
        <taxon>Bacteroidota</taxon>
        <taxon>Chitinophagia</taxon>
        <taxon>Chitinophagales</taxon>
        <taxon>Chitinophagaceae</taxon>
        <taxon>Chitinophaga</taxon>
    </lineage>
</organism>
<feature type="domain" description="Aminotransferase class V" evidence="11">
    <location>
        <begin position="5"/>
        <end position="367"/>
    </location>
</feature>
<proteinExistence type="inferred from homology"/>
<keyword evidence="5" id="KW-0479">Metal-binding</keyword>
<evidence type="ECO:0000256" key="5">
    <source>
        <dbReference type="ARBA" id="ARBA00022723"/>
    </source>
</evidence>
<comment type="catalytic activity">
    <reaction evidence="9">
        <text>(sulfur carrier)-H + L-cysteine = (sulfur carrier)-SH + L-alanine</text>
        <dbReference type="Rhea" id="RHEA:43892"/>
        <dbReference type="Rhea" id="RHEA-COMP:14737"/>
        <dbReference type="Rhea" id="RHEA-COMP:14739"/>
        <dbReference type="ChEBI" id="CHEBI:29917"/>
        <dbReference type="ChEBI" id="CHEBI:35235"/>
        <dbReference type="ChEBI" id="CHEBI:57972"/>
        <dbReference type="ChEBI" id="CHEBI:64428"/>
        <dbReference type="EC" id="2.8.1.7"/>
    </reaction>
</comment>
<evidence type="ECO:0000256" key="6">
    <source>
        <dbReference type="ARBA" id="ARBA00022898"/>
    </source>
</evidence>
<comment type="similarity">
    <text evidence="2">Belongs to the class-V pyridoxal-phosphate-dependent aminotransferase family. NifS/IscS subfamily.</text>
</comment>
<keyword evidence="13" id="KW-1185">Reference proteome</keyword>
<dbReference type="PANTHER" id="PTHR11601:SF34">
    <property type="entry name" value="CYSTEINE DESULFURASE"/>
    <property type="match status" value="1"/>
</dbReference>
<comment type="cofactor">
    <cofactor evidence="1 10">
        <name>pyridoxal 5'-phosphate</name>
        <dbReference type="ChEBI" id="CHEBI:597326"/>
    </cofactor>
</comment>
<dbReference type="InterPro" id="IPR015424">
    <property type="entry name" value="PyrdxlP-dep_Trfase"/>
</dbReference>
<protein>
    <recommendedName>
        <fullName evidence="3">cysteine desulfurase</fullName>
        <ecNumber evidence="3">2.8.1.7</ecNumber>
    </recommendedName>
</protein>
<evidence type="ECO:0000259" key="11">
    <source>
        <dbReference type="Pfam" id="PF00266"/>
    </source>
</evidence>
<gene>
    <name evidence="12" type="ORF">WJU16_04860</name>
</gene>
<dbReference type="PROSITE" id="PS00595">
    <property type="entry name" value="AA_TRANSFER_CLASS_5"/>
    <property type="match status" value="1"/>
</dbReference>
<dbReference type="Pfam" id="PF00266">
    <property type="entry name" value="Aminotran_5"/>
    <property type="match status" value="1"/>
</dbReference>
<dbReference type="Proteomes" id="UP001485459">
    <property type="component" value="Chromosome"/>
</dbReference>
<dbReference type="InterPro" id="IPR020578">
    <property type="entry name" value="Aminotrans_V_PyrdxlP_BS"/>
</dbReference>
<keyword evidence="7" id="KW-0408">Iron</keyword>
<evidence type="ECO:0000313" key="13">
    <source>
        <dbReference type="Proteomes" id="UP001485459"/>
    </source>
</evidence>
<dbReference type="Gene3D" id="3.90.1150.10">
    <property type="entry name" value="Aspartate Aminotransferase, domain 1"/>
    <property type="match status" value="1"/>
</dbReference>
<dbReference type="PIRSF" id="PIRSF005572">
    <property type="entry name" value="NifS"/>
    <property type="match status" value="1"/>
</dbReference>
<keyword evidence="8" id="KW-0411">Iron-sulfur</keyword>
<dbReference type="Gene3D" id="3.40.640.10">
    <property type="entry name" value="Type I PLP-dependent aspartate aminotransferase-like (Major domain)"/>
    <property type="match status" value="1"/>
</dbReference>
<dbReference type="SUPFAM" id="SSF53383">
    <property type="entry name" value="PLP-dependent transferases"/>
    <property type="match status" value="1"/>
</dbReference>
<dbReference type="InterPro" id="IPR015422">
    <property type="entry name" value="PyrdxlP-dep_Trfase_small"/>
</dbReference>
<evidence type="ECO:0000256" key="2">
    <source>
        <dbReference type="ARBA" id="ARBA00006490"/>
    </source>
</evidence>
<evidence type="ECO:0000256" key="7">
    <source>
        <dbReference type="ARBA" id="ARBA00023004"/>
    </source>
</evidence>
<evidence type="ECO:0000256" key="4">
    <source>
        <dbReference type="ARBA" id="ARBA00022679"/>
    </source>
</evidence>
<dbReference type="InterPro" id="IPR015421">
    <property type="entry name" value="PyrdxlP-dep_Trfase_major"/>
</dbReference>
<dbReference type="PANTHER" id="PTHR11601">
    <property type="entry name" value="CYSTEINE DESULFURYLASE FAMILY MEMBER"/>
    <property type="match status" value="1"/>
</dbReference>
<keyword evidence="4" id="KW-0808">Transferase</keyword>
<dbReference type="EC" id="2.8.1.7" evidence="3"/>
<evidence type="ECO:0000256" key="10">
    <source>
        <dbReference type="RuleBase" id="RU004504"/>
    </source>
</evidence>
<dbReference type="RefSeq" id="WP_341837196.1">
    <property type="nucleotide sequence ID" value="NZ_CP149822.1"/>
</dbReference>
<accession>A0ABZ2YS36</accession>